<evidence type="ECO:0000313" key="4">
    <source>
        <dbReference type="Proteomes" id="UP000009011"/>
    </source>
</evidence>
<accession>I6ZA08</accession>
<evidence type="ECO:0000259" key="2">
    <source>
        <dbReference type="Pfam" id="PF23544"/>
    </source>
</evidence>
<organism evidence="3 4">
    <name type="scientific">Melioribacter roseus (strain DSM 23840 / JCM 17771 / VKM B-2668 / P3M-2)</name>
    <dbReference type="NCBI Taxonomy" id="1191523"/>
    <lineage>
        <taxon>Bacteria</taxon>
        <taxon>Pseudomonadati</taxon>
        <taxon>Ignavibacteriota</taxon>
        <taxon>Ignavibacteria</taxon>
        <taxon>Ignavibacteriales</taxon>
        <taxon>Melioribacteraceae</taxon>
        <taxon>Melioribacter</taxon>
    </lineage>
</organism>
<dbReference type="eggNOG" id="COG3185">
    <property type="taxonomic scope" value="Bacteria"/>
</dbReference>
<reference evidence="3 4" key="1">
    <citation type="journal article" date="2013" name="PLoS ONE">
        <title>Genomic analysis of Melioribacter roseus, facultatively anaerobic organotrophic bacterium representing a novel deep lineage within Bacteriodetes/Chlorobi group.</title>
        <authorList>
            <person name="Kadnikov V.V."/>
            <person name="Mardanov A.V."/>
            <person name="Podosokorskaya O.A."/>
            <person name="Gavrilov S.N."/>
            <person name="Kublanov I.V."/>
            <person name="Beletsky A.V."/>
            <person name="Bonch-Osmolovskaya E.A."/>
            <person name="Ravin N.V."/>
        </authorList>
    </citation>
    <scope>NUCLEOTIDE SEQUENCE [LARGE SCALE GENOMIC DNA]</scope>
    <source>
        <strain evidence="4">JCM 17771 / P3M-2</strain>
    </source>
</reference>
<dbReference type="Pfam" id="PF23544">
    <property type="entry name" value="AtuA_ferredoxin"/>
    <property type="match status" value="1"/>
</dbReference>
<proteinExistence type="predicted"/>
<dbReference type="PATRIC" id="fig|1191523.3.peg.2878"/>
<keyword evidence="4" id="KW-1185">Reference proteome</keyword>
<dbReference type="InterPro" id="IPR010839">
    <property type="entry name" value="AtuA_N"/>
</dbReference>
<dbReference type="EMBL" id="CP003557">
    <property type="protein sequence ID" value="AFN75970.1"/>
    <property type="molecule type" value="Genomic_DNA"/>
</dbReference>
<name>I6ZA08_MELRP</name>
<feature type="domain" description="AtuA-like ferredoxin-fold" evidence="2">
    <location>
        <begin position="490"/>
        <end position="587"/>
    </location>
</feature>
<dbReference type="OrthoDB" id="9763456at2"/>
<dbReference type="HOGENOM" id="CLU_012617_1_0_10"/>
<sequence length="597" mass="67149">MKNKLRIANAGGFWGDDLKAFNRQITQGEIDYLTMDFLAEITMSILKKQMTKNPELGYVTDFIEQIRENAELISEKKIVVITNAGGINPVACGQKVTEVLNEMRLDLKVAVVYGDDIVDKIDEFYPEKTSFRNIETGEDFETVKDKLQTANVYLGAKPIVEALKKGAQIIITGRVTDTSITMAPMIYEFGWSYDDWDKLASGIVAGHIIECGAQATGGNFSDWRLVDKWENFGYPIVEIYPDGEFVVTKHDNTGGAVTIDTVKEQLLYEMGNPSEYISPDVIADFKSIELVQESADRVRVKNIKGKPSTPYYKVSMAYEDGYKIEGSVIVSGPDVLRKAEKIKEIFWNRLGIDFERINTEFVGFNACHGSLAEYDDTNEILLRFGAYDYDLKKLNEFSKQIAPLILSSPPGIAVTGGRPKPRNVITYWPALIPKSVVKAYLLIFPDAQYEIETVTGFEKEIENDNNEAQISDGVESFTPVLPEQADTSVRFYDLCLARSGDKGDTANIGVIARNEKIYRFLKDYLTADYMKYLFRDLCKGKVVRYELPNLNAFNFLLEKSLDGGGTRSLKIDAQGKTYAQAFLNQKISVPRRILNDD</sequence>
<feature type="domain" description="Acyclic terpene utilisation N-terminal" evidence="1">
    <location>
        <begin position="5"/>
        <end position="439"/>
    </location>
</feature>
<dbReference type="KEGG" id="mro:MROS_2740"/>
<gene>
    <name evidence="3" type="ordered locus">MROS_2740</name>
</gene>
<dbReference type="RefSeq" id="WP_014857400.1">
    <property type="nucleotide sequence ID" value="NC_018178.1"/>
</dbReference>
<dbReference type="InterPro" id="IPR056362">
    <property type="entry name" value="AtuA-like_ferredoxin_dom"/>
</dbReference>
<dbReference type="STRING" id="1191523.MROS_2740"/>
<dbReference type="Pfam" id="PF07287">
    <property type="entry name" value="AtuA"/>
    <property type="match status" value="1"/>
</dbReference>
<dbReference type="PANTHER" id="PTHR47708">
    <property type="match status" value="1"/>
</dbReference>
<dbReference type="PANTHER" id="PTHR47708:SF2">
    <property type="entry name" value="SI:CH73-132F6.5"/>
    <property type="match status" value="1"/>
</dbReference>
<dbReference type="AlphaFoldDB" id="I6ZA08"/>
<dbReference type="Proteomes" id="UP000009011">
    <property type="component" value="Chromosome"/>
</dbReference>
<protein>
    <submittedName>
        <fullName evidence="3">ATPase</fullName>
    </submittedName>
</protein>
<evidence type="ECO:0000313" key="3">
    <source>
        <dbReference type="EMBL" id="AFN75970.1"/>
    </source>
</evidence>
<evidence type="ECO:0000259" key="1">
    <source>
        <dbReference type="Pfam" id="PF07287"/>
    </source>
</evidence>